<feature type="region of interest" description="Disordered" evidence="1">
    <location>
        <begin position="237"/>
        <end position="264"/>
    </location>
</feature>
<evidence type="ECO:0000313" key="2">
    <source>
        <dbReference type="EMBL" id="RRT71226.1"/>
    </source>
</evidence>
<feature type="region of interest" description="Disordered" evidence="1">
    <location>
        <begin position="295"/>
        <end position="322"/>
    </location>
</feature>
<dbReference type="Proteomes" id="UP000287651">
    <property type="component" value="Unassembled WGS sequence"/>
</dbReference>
<evidence type="ECO:0000313" key="3">
    <source>
        <dbReference type="Proteomes" id="UP000287651"/>
    </source>
</evidence>
<reference evidence="2 3" key="1">
    <citation type="journal article" date="2014" name="Agronomy (Basel)">
        <title>A Draft Genome Sequence for Ensete ventricosum, the Drought-Tolerant Tree Against Hunger.</title>
        <authorList>
            <person name="Harrison J."/>
            <person name="Moore K.A."/>
            <person name="Paszkiewicz K."/>
            <person name="Jones T."/>
            <person name="Grant M."/>
            <person name="Ambacheew D."/>
            <person name="Muzemil S."/>
            <person name="Studholme D.J."/>
        </authorList>
    </citation>
    <scope>NUCLEOTIDE SEQUENCE [LARGE SCALE GENOMIC DNA]</scope>
</reference>
<feature type="compositionally biased region" description="Basic residues" evidence="1">
    <location>
        <begin position="240"/>
        <end position="258"/>
    </location>
</feature>
<gene>
    <name evidence="2" type="ORF">B296_00027844</name>
</gene>
<protein>
    <submittedName>
        <fullName evidence="2">Uncharacterized protein</fullName>
    </submittedName>
</protein>
<name>A0A427A4S6_ENSVE</name>
<organism evidence="2 3">
    <name type="scientific">Ensete ventricosum</name>
    <name type="common">Abyssinian banana</name>
    <name type="synonym">Musa ensete</name>
    <dbReference type="NCBI Taxonomy" id="4639"/>
    <lineage>
        <taxon>Eukaryota</taxon>
        <taxon>Viridiplantae</taxon>
        <taxon>Streptophyta</taxon>
        <taxon>Embryophyta</taxon>
        <taxon>Tracheophyta</taxon>
        <taxon>Spermatophyta</taxon>
        <taxon>Magnoliopsida</taxon>
        <taxon>Liliopsida</taxon>
        <taxon>Zingiberales</taxon>
        <taxon>Musaceae</taxon>
        <taxon>Ensete</taxon>
    </lineage>
</organism>
<evidence type="ECO:0000256" key="1">
    <source>
        <dbReference type="SAM" id="MobiDB-lite"/>
    </source>
</evidence>
<sequence length="552" mass="60688">MLMSGSTSSTSIASGVHGASIGTSNNSMPWHFSSPSPSFYSATSHPTVTLDLTAPSSTPQLRFPSNFSSISGHSSGVSFSTTESSTLPIPWSNIYPNYGVQPYTKSSTASLFLGRQPQDTFNLSYLPKTSSSAPSLPSQRSLTDMIAGAITSHPSFQSALTAAVTSYIGGARGAQAGKEILSPKISHNIPRPLPPHHGWRTNLTAGIRLLLLPPRSLHRRPPLGPHRRRDLRALASDHRSHLRRRRHPSHPHPPRCRPGRGDPHLPLFPRGTYRTGRHGQVQGAAYPDLAGLGAATRRRRSASGAHPLASGHPRGARQRGEGVRQVEHDLPAVGEGKGRFALMSASVSHWSRTIMWIPEPERGRSRKQVLTWSIGRAQCLMRKASFNIRTGAGCFRMLRWFVSLSLWSNRLSCNLVHEGTEEESQVREGTEESHMLNPCILPELVKRSDERECDEPGFMAIGDVVEIALEDQMCKTRTEPEKMGLEDAVTESVASEFLSMLGIEDSLFSPRVQLREQFEKESVASGDDLFGLESLDNRMETLSCWDDWFGLS</sequence>
<proteinExistence type="predicted"/>
<dbReference type="AlphaFoldDB" id="A0A427A4S6"/>
<dbReference type="EMBL" id="AMZH03003765">
    <property type="protein sequence ID" value="RRT71226.1"/>
    <property type="molecule type" value="Genomic_DNA"/>
</dbReference>
<accession>A0A427A4S6</accession>
<comment type="caution">
    <text evidence="2">The sequence shown here is derived from an EMBL/GenBank/DDBJ whole genome shotgun (WGS) entry which is preliminary data.</text>
</comment>